<dbReference type="InterPro" id="IPR023867">
    <property type="entry name" value="Sulphatase_maturase_rSAM"/>
</dbReference>
<dbReference type="EMBL" id="JABAIA010000004">
    <property type="protein sequence ID" value="NLR68656.1"/>
    <property type="molecule type" value="Genomic_DNA"/>
</dbReference>
<dbReference type="RefSeq" id="WP_168874617.1">
    <property type="nucleotide sequence ID" value="NZ_JABAIA010000004.1"/>
</dbReference>
<dbReference type="SFLD" id="SFLDS00029">
    <property type="entry name" value="Radical_SAM"/>
    <property type="match status" value="1"/>
</dbReference>
<comment type="caution">
    <text evidence="8">The sequence shown here is derived from an EMBL/GenBank/DDBJ whole genome shotgun (WGS) entry which is preliminary data.</text>
</comment>
<dbReference type="CDD" id="cd01335">
    <property type="entry name" value="Radical_SAM"/>
    <property type="match status" value="1"/>
</dbReference>
<dbReference type="PROSITE" id="PS01305">
    <property type="entry name" value="MOAA_NIFB_PQQE"/>
    <property type="match status" value="1"/>
</dbReference>
<accession>A0A847S112</accession>
<evidence type="ECO:0000256" key="1">
    <source>
        <dbReference type="ARBA" id="ARBA00001966"/>
    </source>
</evidence>
<dbReference type="InterPro" id="IPR013785">
    <property type="entry name" value="Aldolase_TIM"/>
</dbReference>
<sequence>MNAANLQISSVAAKIASRCNINCSYCYIYNKGDDSYKHQPKFMSEAIYTRLFEQIRGYCNKHRLKSFTIYLFGGEPLLAGKEYVRKFLAAAEQILMPDVAPDFLIQTNGILFDQEWIDLFKEFGVIYGFSLDGNKEINDRNRVDFKGNGTYDQVVKAIKLLTEQGIRPGINSVIDVDTDALAGYQHFKDLGVGDLDYLIPDGNFYQLPKHLSNRTDHFNWTNTPYADWLISIFDVWFHEPLPKPNIRLFKVLINLILGQDVGYDYLGTRRTELLIIETDGAIEAADDFKICGNGFTKNELNILKDDLEAALNDHLIALYHTSKEQLSKQCESCSVKNICGGWYVPSRYDKDNGFDNPTVYCPDVLKLITHVQKCVIEELNKNGVETDGVEILDYNREAGLLEKYSCNF</sequence>
<dbReference type="AlphaFoldDB" id="A0A847S112"/>
<evidence type="ECO:0000256" key="5">
    <source>
        <dbReference type="ARBA" id="ARBA00023004"/>
    </source>
</evidence>
<dbReference type="SFLD" id="SFLDG01067">
    <property type="entry name" value="SPASM/twitch_domain_containing"/>
    <property type="match status" value="1"/>
</dbReference>
<dbReference type="Proteomes" id="UP000570474">
    <property type="component" value="Unassembled WGS sequence"/>
</dbReference>
<evidence type="ECO:0000259" key="7">
    <source>
        <dbReference type="PROSITE" id="PS51918"/>
    </source>
</evidence>
<keyword evidence="4" id="KW-0479">Metal-binding</keyword>
<dbReference type="PANTHER" id="PTHR43273">
    <property type="entry name" value="ANAEROBIC SULFATASE-MATURATING ENZYME HOMOLOG ASLB-RELATED"/>
    <property type="match status" value="1"/>
</dbReference>
<evidence type="ECO:0000313" key="9">
    <source>
        <dbReference type="Proteomes" id="UP000570474"/>
    </source>
</evidence>
<dbReference type="GO" id="GO:0016491">
    <property type="term" value="F:oxidoreductase activity"/>
    <property type="evidence" value="ECO:0007669"/>
    <property type="project" value="InterPro"/>
</dbReference>
<dbReference type="SFLD" id="SFLDG01072">
    <property type="entry name" value="dehydrogenase_like"/>
    <property type="match status" value="1"/>
</dbReference>
<keyword evidence="2" id="KW-0004">4Fe-4S</keyword>
<reference evidence="8 9" key="1">
    <citation type="submission" date="2020-04" db="EMBL/GenBank/DDBJ databases">
        <authorList>
            <person name="Yin C."/>
        </authorList>
    </citation>
    <scope>NUCLEOTIDE SEQUENCE [LARGE SCALE GENOMIC DNA]</scope>
    <source>
        <strain evidence="8 9">Ae27</strain>
    </source>
</reference>
<dbReference type="PROSITE" id="PS51918">
    <property type="entry name" value="RADICAL_SAM"/>
    <property type="match status" value="1"/>
</dbReference>
<dbReference type="InterPro" id="IPR058240">
    <property type="entry name" value="rSAM_sf"/>
</dbReference>
<organism evidence="8 9">
    <name type="scientific">Chitinophaga varians</name>
    <dbReference type="NCBI Taxonomy" id="2202339"/>
    <lineage>
        <taxon>Bacteria</taxon>
        <taxon>Pseudomonadati</taxon>
        <taxon>Bacteroidota</taxon>
        <taxon>Chitinophagia</taxon>
        <taxon>Chitinophagales</taxon>
        <taxon>Chitinophagaceae</taxon>
        <taxon>Chitinophaga</taxon>
    </lineage>
</organism>
<evidence type="ECO:0000256" key="4">
    <source>
        <dbReference type="ARBA" id="ARBA00022723"/>
    </source>
</evidence>
<keyword evidence="3" id="KW-0949">S-adenosyl-L-methionine</keyword>
<evidence type="ECO:0000313" key="8">
    <source>
        <dbReference type="EMBL" id="NLR68656.1"/>
    </source>
</evidence>
<comment type="cofactor">
    <cofactor evidence="1">
        <name>[4Fe-4S] cluster</name>
        <dbReference type="ChEBI" id="CHEBI:49883"/>
    </cofactor>
</comment>
<gene>
    <name evidence="8" type="ORF">HGH92_30415</name>
</gene>
<evidence type="ECO:0000256" key="3">
    <source>
        <dbReference type="ARBA" id="ARBA00022691"/>
    </source>
</evidence>
<dbReference type="SFLD" id="SFLDG01386">
    <property type="entry name" value="main_SPASM_domain-containing"/>
    <property type="match status" value="1"/>
</dbReference>
<proteinExistence type="predicted"/>
<dbReference type="Gene3D" id="3.20.20.70">
    <property type="entry name" value="Aldolase class I"/>
    <property type="match status" value="1"/>
</dbReference>
<dbReference type="GO" id="GO:0046872">
    <property type="term" value="F:metal ion binding"/>
    <property type="evidence" value="ECO:0007669"/>
    <property type="project" value="UniProtKB-KW"/>
</dbReference>
<feature type="domain" description="Radical SAM core" evidence="7">
    <location>
        <begin position="5"/>
        <end position="238"/>
    </location>
</feature>
<dbReference type="InterPro" id="IPR007197">
    <property type="entry name" value="rSAM"/>
</dbReference>
<protein>
    <submittedName>
        <fullName evidence="8">Radical SAM protein</fullName>
    </submittedName>
</protein>
<keyword evidence="9" id="KW-1185">Reference proteome</keyword>
<evidence type="ECO:0000256" key="2">
    <source>
        <dbReference type="ARBA" id="ARBA00022485"/>
    </source>
</evidence>
<keyword evidence="6" id="KW-0411">Iron-sulfur</keyword>
<dbReference type="PANTHER" id="PTHR43273:SF8">
    <property type="entry name" value="RADICAL SAM DOMAIN PROTEIN"/>
    <property type="match status" value="1"/>
</dbReference>
<dbReference type="SUPFAM" id="SSF102114">
    <property type="entry name" value="Radical SAM enzymes"/>
    <property type="match status" value="1"/>
</dbReference>
<name>A0A847S112_9BACT</name>
<dbReference type="InterPro" id="IPR000385">
    <property type="entry name" value="MoaA_NifB_PqqE_Fe-S-bd_CS"/>
</dbReference>
<evidence type="ECO:0000256" key="6">
    <source>
        <dbReference type="ARBA" id="ARBA00023014"/>
    </source>
</evidence>
<dbReference type="Pfam" id="PF04055">
    <property type="entry name" value="Radical_SAM"/>
    <property type="match status" value="1"/>
</dbReference>
<keyword evidence="5" id="KW-0408">Iron</keyword>
<dbReference type="GO" id="GO:0051539">
    <property type="term" value="F:4 iron, 4 sulfur cluster binding"/>
    <property type="evidence" value="ECO:0007669"/>
    <property type="project" value="UniProtKB-KW"/>
</dbReference>